<dbReference type="CDD" id="cd04882">
    <property type="entry name" value="ACT_Bt0572_2"/>
    <property type="match status" value="1"/>
</dbReference>
<dbReference type="RefSeq" id="WP_011138636.1">
    <property type="nucleotide sequence ID" value="NC_005090.1"/>
</dbReference>
<dbReference type="STRING" id="273121.WS0711"/>
<name>Q7MS68_WOLSU</name>
<dbReference type="PROSITE" id="PS51671">
    <property type="entry name" value="ACT"/>
    <property type="match status" value="1"/>
</dbReference>
<evidence type="ECO:0000313" key="3">
    <source>
        <dbReference type="Proteomes" id="UP000000422"/>
    </source>
</evidence>
<dbReference type="CDD" id="cd04908">
    <property type="entry name" value="ACT_Bt0572_1"/>
    <property type="match status" value="1"/>
</dbReference>
<keyword evidence="3" id="KW-1185">Reference proteome</keyword>
<dbReference type="EMBL" id="BX571658">
    <property type="protein sequence ID" value="CAE09836.1"/>
    <property type="molecule type" value="Genomic_DNA"/>
</dbReference>
<protein>
    <recommendedName>
        <fullName evidence="1">ACT domain-containing protein</fullName>
    </recommendedName>
</protein>
<proteinExistence type="predicted"/>
<dbReference type="eggNOG" id="COG4747">
    <property type="taxonomic scope" value="Bacteria"/>
</dbReference>
<dbReference type="InterPro" id="IPR002912">
    <property type="entry name" value="ACT_dom"/>
</dbReference>
<dbReference type="Gene3D" id="3.30.2130.10">
    <property type="entry name" value="VC0802-like"/>
    <property type="match status" value="1"/>
</dbReference>
<feature type="domain" description="ACT" evidence="1">
    <location>
        <begin position="8"/>
        <end position="85"/>
    </location>
</feature>
<dbReference type="HOGENOM" id="CLU_136790_2_1_7"/>
<gene>
    <name evidence="2" type="ordered locus">WS0711</name>
</gene>
<dbReference type="SUPFAM" id="SSF55021">
    <property type="entry name" value="ACT-like"/>
    <property type="match status" value="2"/>
</dbReference>
<evidence type="ECO:0000313" key="2">
    <source>
        <dbReference type="EMBL" id="CAE09836.1"/>
    </source>
</evidence>
<accession>Q7MS68</accession>
<dbReference type="InterPro" id="IPR045865">
    <property type="entry name" value="ACT-like_dom_sf"/>
</dbReference>
<dbReference type="Proteomes" id="UP000000422">
    <property type="component" value="Chromosome"/>
</dbReference>
<dbReference type="PANTHER" id="PTHR40099">
    <property type="entry name" value="ACETOLACTATE SYNTHASE, SMALL SUBUNIT"/>
    <property type="match status" value="1"/>
</dbReference>
<dbReference type="AlphaFoldDB" id="Q7MS68"/>
<dbReference type="InterPro" id="IPR045739">
    <property type="entry name" value="ACT_dom_pair"/>
</dbReference>
<organism evidence="3">
    <name type="scientific">Wolinella succinogenes (strain ATCC 29543 / DSM 1740 / CCUG 13145 / JCM 31913 / LMG 7466 / NCTC 11488 / FDC 602W)</name>
    <name type="common">Vibrio succinogenes</name>
    <dbReference type="NCBI Taxonomy" id="273121"/>
    <lineage>
        <taxon>Bacteria</taxon>
        <taxon>Pseudomonadati</taxon>
        <taxon>Campylobacterota</taxon>
        <taxon>Epsilonproteobacteria</taxon>
        <taxon>Campylobacterales</taxon>
        <taxon>Helicobacteraceae</taxon>
        <taxon>Wolinella</taxon>
    </lineage>
</organism>
<evidence type="ECO:0000259" key="1">
    <source>
        <dbReference type="PROSITE" id="PS51671"/>
    </source>
</evidence>
<dbReference type="Pfam" id="PF19571">
    <property type="entry name" value="ACT_8"/>
    <property type="match status" value="1"/>
</dbReference>
<dbReference type="PANTHER" id="PTHR40099:SF1">
    <property type="entry name" value="ACETOLACTATE SYNTHASE, SMALL SUBUNIT"/>
    <property type="match status" value="1"/>
</dbReference>
<reference evidence="2 3" key="1">
    <citation type="journal article" date="2003" name="Proc. Natl. Acad. Sci. U.S.A.">
        <title>Complete genome sequence and analysis of Wolinella succinogenes.</title>
        <authorList>
            <person name="Baar C."/>
            <person name="Eppinger M."/>
            <person name="Raddatz G."/>
            <person name="Simon JM."/>
            <person name="Lanz C."/>
            <person name="Klimmek O."/>
            <person name="Nandakumar R."/>
            <person name="Gross R."/>
            <person name="Rosinus A."/>
            <person name="Keller H."/>
            <person name="Jagtap P."/>
            <person name="Linke B."/>
            <person name="Meyer F."/>
            <person name="Lederer H."/>
            <person name="Schuster S.C."/>
        </authorList>
    </citation>
    <scope>NUCLEOTIDE SEQUENCE [LARGE SCALE GENOMIC DNA]</scope>
    <source>
        <strain evidence="3">ATCC 29543 / DSM 1740 / CCUG 13145 / JCM 31913 / LMG 7466 / NCTC 11488 / FDC 602W</strain>
    </source>
</reference>
<sequence length="145" mass="16049">MENYAIEQLSVFIENQKGELASVTEILSHSHLSIHSITLSDSKDFGILRLIVSDAPKAKVVLEARGIPAKINKMLGVRVEDTVGSFHQIVRLLSNAGIDIFYTYLVMEGSRGIFLFRLHDGSFGQAVALLKEAGLEVVKRDFMES</sequence>
<dbReference type="KEGG" id="wsu:WS0711"/>